<evidence type="ECO:0000313" key="3">
    <source>
        <dbReference type="Proteomes" id="UP001386955"/>
    </source>
</evidence>
<name>A0AAN9XJK5_PSOTE</name>
<proteinExistence type="predicted"/>
<organism evidence="2 3">
    <name type="scientific">Psophocarpus tetragonolobus</name>
    <name type="common">Winged bean</name>
    <name type="synonym">Dolichos tetragonolobus</name>
    <dbReference type="NCBI Taxonomy" id="3891"/>
    <lineage>
        <taxon>Eukaryota</taxon>
        <taxon>Viridiplantae</taxon>
        <taxon>Streptophyta</taxon>
        <taxon>Embryophyta</taxon>
        <taxon>Tracheophyta</taxon>
        <taxon>Spermatophyta</taxon>
        <taxon>Magnoliopsida</taxon>
        <taxon>eudicotyledons</taxon>
        <taxon>Gunneridae</taxon>
        <taxon>Pentapetalae</taxon>
        <taxon>rosids</taxon>
        <taxon>fabids</taxon>
        <taxon>Fabales</taxon>
        <taxon>Fabaceae</taxon>
        <taxon>Papilionoideae</taxon>
        <taxon>50 kb inversion clade</taxon>
        <taxon>NPAAA clade</taxon>
        <taxon>indigoferoid/millettioid clade</taxon>
        <taxon>Phaseoleae</taxon>
        <taxon>Psophocarpus</taxon>
    </lineage>
</organism>
<evidence type="ECO:0000313" key="2">
    <source>
        <dbReference type="EMBL" id="KAK7394679.1"/>
    </source>
</evidence>
<feature type="region of interest" description="Disordered" evidence="1">
    <location>
        <begin position="145"/>
        <end position="179"/>
    </location>
</feature>
<keyword evidence="3" id="KW-1185">Reference proteome</keyword>
<dbReference type="AlphaFoldDB" id="A0AAN9XJK5"/>
<dbReference type="EMBL" id="JAYMYS010000004">
    <property type="protein sequence ID" value="KAK7394679.1"/>
    <property type="molecule type" value="Genomic_DNA"/>
</dbReference>
<evidence type="ECO:0000256" key="1">
    <source>
        <dbReference type="SAM" id="MobiDB-lite"/>
    </source>
</evidence>
<accession>A0AAN9XJK5</accession>
<reference evidence="2 3" key="1">
    <citation type="submission" date="2024-01" db="EMBL/GenBank/DDBJ databases">
        <title>The genomes of 5 underutilized Papilionoideae crops provide insights into root nodulation and disease resistanc.</title>
        <authorList>
            <person name="Jiang F."/>
        </authorList>
    </citation>
    <scope>NUCLEOTIDE SEQUENCE [LARGE SCALE GENOMIC DNA]</scope>
    <source>
        <strain evidence="2">DUOXIRENSHENG_FW03</strain>
        <tissue evidence="2">Leaves</tissue>
    </source>
</reference>
<protein>
    <submittedName>
        <fullName evidence="2">Uncharacterized protein</fullName>
    </submittedName>
</protein>
<feature type="region of interest" description="Disordered" evidence="1">
    <location>
        <begin position="35"/>
        <end position="58"/>
    </location>
</feature>
<feature type="compositionally biased region" description="Low complexity" evidence="1">
    <location>
        <begin position="145"/>
        <end position="156"/>
    </location>
</feature>
<gene>
    <name evidence="2" type="ORF">VNO78_15214</name>
</gene>
<dbReference type="Proteomes" id="UP001386955">
    <property type="component" value="Unassembled WGS sequence"/>
</dbReference>
<sequence length="254" mass="27511">MNIRKDFGLISRMIGFQVQTKSVMGYGLKVKSFAGTSEPPGGPDPTAPHFPRAAPSSRRRLELPRSRRILGFGAAPRSLAALRRVSTVPDPVRSWASALLRAFLQYSAAVSNRPDRDLDRISAAQLAADLGFSALFYRAARSSSSSSRFLPPRSRFGAVPPGRARSSGTPPCFDLPDPVGTTAPDRKEVCLKGFTSLRKPSDVEAKIVMGDGAGIPKQTHKPASLSLVLLLINDKLKRLVVSLSFIDSHLRLSY</sequence>
<comment type="caution">
    <text evidence="2">The sequence shown here is derived from an EMBL/GenBank/DDBJ whole genome shotgun (WGS) entry which is preliminary data.</text>
</comment>